<name>A0ABU1PI16_9BURK</name>
<evidence type="ECO:0000313" key="1">
    <source>
        <dbReference type="EMBL" id="MDR6585564.1"/>
    </source>
</evidence>
<dbReference type="Proteomes" id="UP001260715">
    <property type="component" value="Unassembled WGS sequence"/>
</dbReference>
<dbReference type="RefSeq" id="WP_310011446.1">
    <property type="nucleotide sequence ID" value="NZ_JAVDSJ010000005.1"/>
</dbReference>
<sequence>MEFTGIGLYTLQEAERLTGADSREAKRWLFGYKHANGYSEPLWRTQIADLDEKTKVIGFRDLLELRIVKAFIEKNVPLQVIRVALANARKLFGDYPFTANRFLTDGRSIFHEAIEGEAQLTDLAKQQLVFEQIIRPTLYAGIEFTAQGEAKRWYPTKNKIVVLDPEISFGKPVLAEYGVRTDVIAQAVIAEKSKRVVAAIYEIPLSAVDAAFKFERLAA</sequence>
<gene>
    <name evidence="1" type="ORF">J2W50_003782</name>
</gene>
<organism evidence="1 2">
    <name type="scientific">Herbaspirillum frisingense</name>
    <dbReference type="NCBI Taxonomy" id="92645"/>
    <lineage>
        <taxon>Bacteria</taxon>
        <taxon>Pseudomonadati</taxon>
        <taxon>Pseudomonadota</taxon>
        <taxon>Betaproteobacteria</taxon>
        <taxon>Burkholderiales</taxon>
        <taxon>Oxalobacteraceae</taxon>
        <taxon>Herbaspirillum</taxon>
    </lineage>
</organism>
<protein>
    <submittedName>
        <fullName evidence="1">Uncharacterized protein (DUF433 family)</fullName>
    </submittedName>
</protein>
<keyword evidence="2" id="KW-1185">Reference proteome</keyword>
<proteinExistence type="predicted"/>
<accession>A0ABU1PI16</accession>
<reference evidence="1 2" key="1">
    <citation type="submission" date="2023-07" db="EMBL/GenBank/DDBJ databases">
        <title>Sorghum-associated microbial communities from plants grown in Nebraska, USA.</title>
        <authorList>
            <person name="Schachtman D."/>
        </authorList>
    </citation>
    <scope>NUCLEOTIDE SEQUENCE [LARGE SCALE GENOMIC DNA]</scope>
    <source>
        <strain evidence="1 2">596</strain>
    </source>
</reference>
<evidence type="ECO:0000313" key="2">
    <source>
        <dbReference type="Proteomes" id="UP001260715"/>
    </source>
</evidence>
<comment type="caution">
    <text evidence="1">The sequence shown here is derived from an EMBL/GenBank/DDBJ whole genome shotgun (WGS) entry which is preliminary data.</text>
</comment>
<dbReference type="EMBL" id="JAVDSJ010000005">
    <property type="protein sequence ID" value="MDR6585564.1"/>
    <property type="molecule type" value="Genomic_DNA"/>
</dbReference>